<dbReference type="Proteomes" id="UP001578633">
    <property type="component" value="Chromosome 1"/>
</dbReference>
<evidence type="ECO:0000313" key="3">
    <source>
        <dbReference type="EMBL" id="KAL1801424.1"/>
    </source>
</evidence>
<sequence>MMSPQRERQLPLSLAQPQYPYSSSVDEGSNTPAPPSYRASVHDKHPLDFPGRIEQKLAQYNTSQNVFKRWLFEIISVSTSAVCMGAIIGLLYFLHDQPLNK</sequence>
<keyword evidence="2" id="KW-0812">Transmembrane</keyword>
<evidence type="ECO:0000256" key="2">
    <source>
        <dbReference type="SAM" id="Phobius"/>
    </source>
</evidence>
<dbReference type="EMBL" id="JBHGVX010000001">
    <property type="protein sequence ID" value="KAL1801424.1"/>
    <property type="molecule type" value="Genomic_DNA"/>
</dbReference>
<keyword evidence="2" id="KW-1133">Transmembrane helix</keyword>
<organism evidence="3 4">
    <name type="scientific">Alternaria dauci</name>
    <dbReference type="NCBI Taxonomy" id="48095"/>
    <lineage>
        <taxon>Eukaryota</taxon>
        <taxon>Fungi</taxon>
        <taxon>Dikarya</taxon>
        <taxon>Ascomycota</taxon>
        <taxon>Pezizomycotina</taxon>
        <taxon>Dothideomycetes</taxon>
        <taxon>Pleosporomycetidae</taxon>
        <taxon>Pleosporales</taxon>
        <taxon>Pleosporineae</taxon>
        <taxon>Pleosporaceae</taxon>
        <taxon>Alternaria</taxon>
        <taxon>Alternaria sect. Porri</taxon>
    </lineage>
</organism>
<dbReference type="GeneID" id="96082088"/>
<name>A0ABR3V071_9PLEO</name>
<feature type="transmembrane region" description="Helical" evidence="2">
    <location>
        <begin position="70"/>
        <end position="94"/>
    </location>
</feature>
<protein>
    <submittedName>
        <fullName evidence="3">Uncharacterized protein</fullName>
    </submittedName>
</protein>
<reference evidence="3 4" key="1">
    <citation type="submission" date="2024-09" db="EMBL/GenBank/DDBJ databases">
        <title>T2T genomes of carrot and Alternaria dauci and their utility for understanding host-pathogen interaction during carrot leaf blight disease.</title>
        <authorList>
            <person name="Liu W."/>
            <person name="Xu S."/>
            <person name="Ou C."/>
            <person name="Liu X."/>
            <person name="Zhuang F."/>
            <person name="Deng X.W."/>
        </authorList>
    </citation>
    <scope>NUCLEOTIDE SEQUENCE [LARGE SCALE GENOMIC DNA]</scope>
    <source>
        <strain evidence="3 4">A2016</strain>
    </source>
</reference>
<gene>
    <name evidence="3" type="ORF">ACET3X_001766</name>
</gene>
<accession>A0ABR3V071</accession>
<feature type="region of interest" description="Disordered" evidence="1">
    <location>
        <begin position="1"/>
        <end position="41"/>
    </location>
</feature>
<feature type="compositionally biased region" description="Polar residues" evidence="1">
    <location>
        <begin position="15"/>
        <end position="31"/>
    </location>
</feature>
<keyword evidence="4" id="KW-1185">Reference proteome</keyword>
<evidence type="ECO:0000313" key="4">
    <source>
        <dbReference type="Proteomes" id="UP001578633"/>
    </source>
</evidence>
<proteinExistence type="predicted"/>
<evidence type="ECO:0000256" key="1">
    <source>
        <dbReference type="SAM" id="MobiDB-lite"/>
    </source>
</evidence>
<dbReference type="RefSeq" id="XP_069312008.1">
    <property type="nucleotide sequence ID" value="XM_069447093.1"/>
</dbReference>
<comment type="caution">
    <text evidence="3">The sequence shown here is derived from an EMBL/GenBank/DDBJ whole genome shotgun (WGS) entry which is preliminary data.</text>
</comment>
<keyword evidence="2" id="KW-0472">Membrane</keyword>